<keyword evidence="4" id="KW-1133">Transmembrane helix</keyword>
<accession>A0A1X9SS37</accession>
<dbReference type="Pfam" id="PF00892">
    <property type="entry name" value="EamA"/>
    <property type="match status" value="1"/>
</dbReference>
<evidence type="ECO:0000256" key="5">
    <source>
        <dbReference type="ARBA" id="ARBA00023136"/>
    </source>
</evidence>
<evidence type="ECO:0000256" key="4">
    <source>
        <dbReference type="ARBA" id="ARBA00022989"/>
    </source>
</evidence>
<evidence type="ECO:0000313" key="6">
    <source>
        <dbReference type="EMBL" id="ARQ99036.1"/>
    </source>
</evidence>
<dbReference type="PANTHER" id="PTHR42920">
    <property type="entry name" value="OS03G0707200 PROTEIN-RELATED"/>
    <property type="match status" value="1"/>
</dbReference>
<keyword evidence="3" id="KW-0812">Transmembrane</keyword>
<dbReference type="OrthoDB" id="1412048at2"/>
<keyword evidence="5" id="KW-0472">Membrane</keyword>
<evidence type="ECO:0000313" key="7">
    <source>
        <dbReference type="Proteomes" id="UP000194309"/>
    </source>
</evidence>
<accession>A0A381D8I8</accession>
<evidence type="ECO:0000256" key="1">
    <source>
        <dbReference type="ARBA" id="ARBA00004651"/>
    </source>
</evidence>
<dbReference type="Proteomes" id="UP000194309">
    <property type="component" value="Chromosome"/>
</dbReference>
<dbReference type="InterPro" id="IPR000620">
    <property type="entry name" value="EamA_dom"/>
</dbReference>
<dbReference type="KEGG" id="cdev:CIGN_0747"/>
<sequence>MTNLWVTTFIWAFSFPLIGYYIVGVVDNYFAILFRSCIAFLIFLPFLNLKLKFDLKLKLITIGGLQIGLMSIFYYHSFLYLSVSEVALFTIFTPFYLSLIYDLISCKFKKLYLISITLCIIGAFIIKFESWSLSSLYGFILVQMANICFGAAQAFYKLTCKNLKDNRSNFGYFYLGAVLVSGVSFILFGNFTMLPQNLQSWVVLLYLGVVASGFGYYLWSSGSLMVDSGTLAIMNNAIIPIAILVNAIFWGVDFDIYKMTIGGFLIVLALFLQSKFETFYKNQINFKYNT</sequence>
<keyword evidence="7" id="KW-1185">Reference proteome</keyword>
<dbReference type="AlphaFoldDB" id="A0A1X9SS37"/>
<name>A0A1X9SS37_9BACT</name>
<keyword evidence="2" id="KW-1003">Cell membrane</keyword>
<protein>
    <submittedName>
        <fullName evidence="6">Membrane protein, putative permease (EamA domain), type 4</fullName>
    </submittedName>
</protein>
<dbReference type="GO" id="GO:0005886">
    <property type="term" value="C:plasma membrane"/>
    <property type="evidence" value="ECO:0007669"/>
    <property type="project" value="UniProtKB-SubCell"/>
</dbReference>
<proteinExistence type="predicted"/>
<organism evidence="6 7">
    <name type="scientific">Campylobacter devanensis</name>
    <dbReference type="NCBI Taxonomy" id="3161138"/>
    <lineage>
        <taxon>Bacteria</taxon>
        <taxon>Pseudomonadati</taxon>
        <taxon>Campylobacterota</taxon>
        <taxon>Epsilonproteobacteria</taxon>
        <taxon>Campylobacterales</taxon>
        <taxon>Campylobacteraceae</taxon>
        <taxon>Campylobacter</taxon>
    </lineage>
</organism>
<dbReference type="PANTHER" id="PTHR42920:SF5">
    <property type="entry name" value="EAMA DOMAIN-CONTAINING PROTEIN"/>
    <property type="match status" value="1"/>
</dbReference>
<dbReference type="InterPro" id="IPR037185">
    <property type="entry name" value="EmrE-like"/>
</dbReference>
<gene>
    <name evidence="6" type="ORF">CIGN_0747</name>
</gene>
<evidence type="ECO:0000256" key="3">
    <source>
        <dbReference type="ARBA" id="ARBA00022692"/>
    </source>
</evidence>
<comment type="subcellular location">
    <subcellularLocation>
        <location evidence="1">Cell membrane</location>
        <topology evidence="1">Multi-pass membrane protein</topology>
    </subcellularLocation>
</comment>
<dbReference type="SUPFAM" id="SSF103481">
    <property type="entry name" value="Multidrug resistance efflux transporter EmrE"/>
    <property type="match status" value="1"/>
</dbReference>
<dbReference type="InterPro" id="IPR051258">
    <property type="entry name" value="Diverse_Substrate_Transporter"/>
</dbReference>
<dbReference type="STRING" id="1660064.CIGN_0747"/>
<dbReference type="EMBL" id="CP018788">
    <property type="protein sequence ID" value="ARQ99036.1"/>
    <property type="molecule type" value="Genomic_DNA"/>
</dbReference>
<reference evidence="6 7" key="1">
    <citation type="journal article" date="2017" name="Genome Biol. Evol.">
        <title>Comparative Genomic Analysis Identifies a Campylobacter Clade Deficient in Selenium Metabolism.</title>
        <authorList>
            <person name="Miller W.G."/>
            <person name="Yee E."/>
            <person name="Lopes B.S."/>
            <person name="Chapman M.H."/>
            <person name="Huynh S."/>
            <person name="Bono J.L."/>
            <person name="Parker C.T."/>
            <person name="Strachan N.J.C."/>
            <person name="Forbes K.J."/>
        </authorList>
    </citation>
    <scope>NUCLEOTIDE SEQUENCE [LARGE SCALE GENOMIC DNA]</scope>
    <source>
        <strain evidence="6 7">NCTC 13003</strain>
    </source>
</reference>
<evidence type="ECO:0000256" key="2">
    <source>
        <dbReference type="ARBA" id="ARBA00022475"/>
    </source>
</evidence>